<dbReference type="Proteomes" id="UP001243375">
    <property type="component" value="Unassembled WGS sequence"/>
</dbReference>
<evidence type="ECO:0000313" key="2">
    <source>
        <dbReference type="Proteomes" id="UP001243375"/>
    </source>
</evidence>
<protein>
    <submittedName>
        <fullName evidence="1">Uncharacterized protein</fullName>
    </submittedName>
</protein>
<name>A0ACC2X0K0_9TREE</name>
<comment type="caution">
    <text evidence="1">The sequence shown here is derived from an EMBL/GenBank/DDBJ whole genome shotgun (WGS) entry which is preliminary data.</text>
</comment>
<reference evidence="1" key="1">
    <citation type="submission" date="2023-04" db="EMBL/GenBank/DDBJ databases">
        <title>Draft Genome sequencing of Naganishia species isolated from polar environments using Oxford Nanopore Technology.</title>
        <authorList>
            <person name="Leo P."/>
            <person name="Venkateswaran K."/>
        </authorList>
    </citation>
    <scope>NUCLEOTIDE SEQUENCE</scope>
    <source>
        <strain evidence="1">MNA-CCFEE 5425</strain>
    </source>
</reference>
<sequence>MTSDGRVAATISRDQLRKNDNAHELLFMIGENESLRNFPDDGFHQPQWWSNADQLQQMPDGNVDGTADAAPPPNLTSDSSDPPATSEATDTAAQASTGEDAIPRQASKEGTNTDSPSASANPHTNAPGRETSPLTTVIENGMEGTGGELPEEEEDAEDDVKWPSRAFRSIQWLIVQASAFWTSFPKSWGKYYTAECGQTATSGQLA</sequence>
<dbReference type="EMBL" id="JASBWU010000014">
    <property type="protein sequence ID" value="KAJ9116282.1"/>
    <property type="molecule type" value="Genomic_DNA"/>
</dbReference>
<proteinExistence type="predicted"/>
<organism evidence="1 2">
    <name type="scientific">Naganishia vaughanmartiniae</name>
    <dbReference type="NCBI Taxonomy" id="1424756"/>
    <lineage>
        <taxon>Eukaryota</taxon>
        <taxon>Fungi</taxon>
        <taxon>Dikarya</taxon>
        <taxon>Basidiomycota</taxon>
        <taxon>Agaricomycotina</taxon>
        <taxon>Tremellomycetes</taxon>
        <taxon>Filobasidiales</taxon>
        <taxon>Filobasidiaceae</taxon>
        <taxon>Naganishia</taxon>
    </lineage>
</organism>
<evidence type="ECO:0000313" key="1">
    <source>
        <dbReference type="EMBL" id="KAJ9116282.1"/>
    </source>
</evidence>
<keyword evidence="2" id="KW-1185">Reference proteome</keyword>
<accession>A0ACC2X0K0</accession>
<gene>
    <name evidence="1" type="ORF">QFC22_004722</name>
</gene>